<evidence type="ECO:0000313" key="2">
    <source>
        <dbReference type="EMBL" id="KCV69421.1"/>
    </source>
</evidence>
<dbReference type="GO" id="GO:0005849">
    <property type="term" value="C:mRNA cleavage factor complex"/>
    <property type="evidence" value="ECO:0007669"/>
    <property type="project" value="UniProtKB-UniRule"/>
</dbReference>
<dbReference type="OrthoDB" id="277288at2759"/>
<keyword evidence="1" id="KW-0694">RNA-binding</keyword>
<dbReference type="CDD" id="cd18871">
    <property type="entry name" value="NUDIX_Cfim25_Nudt21"/>
    <property type="match status" value="1"/>
</dbReference>
<dbReference type="GO" id="GO:0005737">
    <property type="term" value="C:cytoplasm"/>
    <property type="evidence" value="ECO:0007669"/>
    <property type="project" value="UniProtKB-SubCell"/>
</dbReference>
<dbReference type="RefSeq" id="XP_009495986.1">
    <property type="nucleotide sequence ID" value="XM_009497711.1"/>
</dbReference>
<dbReference type="EMBL" id="KB932206">
    <property type="protein sequence ID" value="KCV69421.1"/>
    <property type="molecule type" value="Genomic_DNA"/>
</dbReference>
<evidence type="ECO:0000313" key="3">
    <source>
        <dbReference type="Proteomes" id="UP000030693"/>
    </source>
</evidence>
<accession>A0A058Z5N4</accession>
<dbReference type="GO" id="GO:0031124">
    <property type="term" value="P:mRNA 3'-end processing"/>
    <property type="evidence" value="ECO:0007669"/>
    <property type="project" value="InterPro"/>
</dbReference>
<dbReference type="eggNOG" id="KOG1689">
    <property type="taxonomic scope" value="Eukaryota"/>
</dbReference>
<dbReference type="InterPro" id="IPR016706">
    <property type="entry name" value="Cleav_polyA_spec_factor_su5"/>
</dbReference>
<keyword evidence="1" id="KW-0507">mRNA processing</keyword>
<comment type="function">
    <text evidence="1">Component of the cleavage factor Im (CFIm) complex that functions as an activator of the pre-mRNA 3'-end cleavage and polyadenylation processing required for the maturation of pre-mRNA into functional mRNAs. CFIm contributes to the recruitment of multiprotein complexes on specific sequences on the pre-mRNA 3'-end, so called cleavage and polyadenylation signals (pA signals). Most pre-mRNAs contain multiple pA signals, resulting in alternative cleavage and polyadenylation (APA) producing mRNAs with variable 3'-end formation. The CFIm complex acts as a key regulator of cleavage and polyadenylation site choice during APA through its binding to 5'-UGUA-3' elements localized in the 3'-untranslated region (UTR) for a huge number of pre-mRNAs.</text>
</comment>
<dbReference type="OMA" id="NDEWEIG"/>
<protein>
    <recommendedName>
        <fullName evidence="1">Cleavage and polyadenylation specificity factor subunit 5</fullName>
    </recommendedName>
</protein>
<dbReference type="AlphaFoldDB" id="A0A058Z5N4"/>
<dbReference type="Proteomes" id="UP000030693">
    <property type="component" value="Unassembled WGS sequence"/>
</dbReference>
<evidence type="ECO:0000256" key="1">
    <source>
        <dbReference type="PIRNR" id="PIRNR017888"/>
    </source>
</evidence>
<dbReference type="Gene3D" id="3.90.79.10">
    <property type="entry name" value="Nucleoside Triphosphate Pyrophosphohydrolase"/>
    <property type="match status" value="1"/>
</dbReference>
<proteinExistence type="inferred from homology"/>
<keyword evidence="3" id="KW-1185">Reference proteome</keyword>
<comment type="subunit">
    <text evidence="1">Homodimer (via N- and C-terminus); binds RNA as homodimer. Component of the cleavage factor Im (CFIm) complex.</text>
</comment>
<keyword evidence="1" id="KW-0963">Cytoplasm</keyword>
<comment type="similarity">
    <text evidence="1">Belongs to the Nudix hydrolase family. CPSF5 subfamily.</text>
</comment>
<dbReference type="GeneID" id="20528576"/>
<sequence length="229" mass="26203">MAEHFAHPGALASPVEETLRLYQAENYTTGTREKQPEPDASVSARFARLKDEYALHGMRHSVAAAIVIAKHGHPHLLCLRIAGSFYKLPGDELLPHEYADPVAALKNRLDLQLAPPGTSFDWEVKSRVATWWRPNFEHSVYPYIPAHITRPKEKQLIYLIQAPPSFQFFIPANYTMQLIPFWELHNSKSFGPIISAIPQSLSRMELEYCVSGDQQPQQHHHQQQQQHQQ</sequence>
<dbReference type="GO" id="GO:0003729">
    <property type="term" value="F:mRNA binding"/>
    <property type="evidence" value="ECO:0007669"/>
    <property type="project" value="UniProtKB-UniRule"/>
</dbReference>
<keyword evidence="1" id="KW-0539">Nucleus</keyword>
<name>A0A058Z5N4_FONAL</name>
<organism evidence="2">
    <name type="scientific">Fonticula alba</name>
    <name type="common">Slime mold</name>
    <dbReference type="NCBI Taxonomy" id="691883"/>
    <lineage>
        <taxon>Eukaryota</taxon>
        <taxon>Rotosphaerida</taxon>
        <taxon>Fonticulaceae</taxon>
        <taxon>Fonticula</taxon>
    </lineage>
</organism>
<dbReference type="PIRSF" id="PIRSF017888">
    <property type="entry name" value="CPSF-25"/>
    <property type="match status" value="1"/>
</dbReference>
<dbReference type="STRING" id="691883.A0A058Z5N4"/>
<dbReference type="PANTHER" id="PTHR13047">
    <property type="entry name" value="PRE-MRNA CLEAVAGE FACTOR IM, 25KD SUBUNIT"/>
    <property type="match status" value="1"/>
</dbReference>
<comment type="subcellular location">
    <subcellularLocation>
        <location evidence="1">Nucleus</location>
    </subcellularLocation>
    <subcellularLocation>
        <location evidence="1">Cytoplasm</location>
    </subcellularLocation>
</comment>
<gene>
    <name evidence="2" type="ORF">H696_03851</name>
</gene>
<dbReference type="Pfam" id="PF13869">
    <property type="entry name" value="NUDIX_2"/>
    <property type="match status" value="1"/>
</dbReference>
<reference evidence="2" key="1">
    <citation type="submission" date="2013-04" db="EMBL/GenBank/DDBJ databases">
        <title>The Genome Sequence of Fonticula alba ATCC 38817.</title>
        <authorList>
            <consortium name="The Broad Institute Genomics Platform"/>
            <person name="Russ C."/>
            <person name="Cuomo C."/>
            <person name="Burger G."/>
            <person name="Gray M.W."/>
            <person name="Holland P.W.H."/>
            <person name="King N."/>
            <person name="Lang F.B.F."/>
            <person name="Roger A.J."/>
            <person name="Ruiz-Trillo I."/>
            <person name="Brown M."/>
            <person name="Walker B."/>
            <person name="Young S."/>
            <person name="Zeng Q."/>
            <person name="Gargeya S."/>
            <person name="Fitzgerald M."/>
            <person name="Haas B."/>
            <person name="Abouelleil A."/>
            <person name="Allen A.W."/>
            <person name="Alvarado L."/>
            <person name="Arachchi H.M."/>
            <person name="Berlin A.M."/>
            <person name="Chapman S.B."/>
            <person name="Gainer-Dewar J."/>
            <person name="Goldberg J."/>
            <person name="Griggs A."/>
            <person name="Gujja S."/>
            <person name="Hansen M."/>
            <person name="Howarth C."/>
            <person name="Imamovic A."/>
            <person name="Ireland A."/>
            <person name="Larimer J."/>
            <person name="McCowan C."/>
            <person name="Murphy C."/>
            <person name="Pearson M."/>
            <person name="Poon T.W."/>
            <person name="Priest M."/>
            <person name="Roberts A."/>
            <person name="Saif S."/>
            <person name="Shea T."/>
            <person name="Sisk P."/>
            <person name="Sykes S."/>
            <person name="Wortman J."/>
            <person name="Nusbaum C."/>
            <person name="Birren B."/>
        </authorList>
    </citation>
    <scope>NUCLEOTIDE SEQUENCE [LARGE SCALE GENOMIC DNA]</scope>
    <source>
        <strain evidence="2">ATCC 38817</strain>
    </source>
</reference>